<feature type="transmembrane region" description="Helical" evidence="7">
    <location>
        <begin position="50"/>
        <end position="72"/>
    </location>
</feature>
<evidence type="ECO:0000256" key="3">
    <source>
        <dbReference type="ARBA" id="ARBA00022475"/>
    </source>
</evidence>
<dbReference type="Pfam" id="PF07690">
    <property type="entry name" value="MFS_1"/>
    <property type="match status" value="1"/>
</dbReference>
<sequence length="409" mass="41808">MATSAPPRSIPSRSNLPSLVWALASCQFASRAGGFVQPFLLLYLTQERQMTPAAAGAVAAGLGAGAFASHLLGGWLSDRIGRRDTMLVGFVGTALGLVALGAAETLAAISVAALGVGLVSELFRPASSASIADLPDPHERIRAFGLLFWAANLGYSVSTATGGVLAQNGYQALFWLNALASLVAALIVWRRVPEIRRPTPAAARRALLPVLVRDHLMIAMAVIMVGHSALFLQAFSTLPLVMAAEGLGPATYGALIAGNGLVVVAAQPFAVRLLVGRDRSTVLGVSMLLVGLGFGLLAVLPGAVLQGAGYAVAMLVWTAGEIGVAVVFGATFADLAPADLRGGYMGAAAATWGLGSVLAPLLGTALLDHSGPTVLWATCAAAGTALFCIQMAVAPALRRRSTDGEEAPR</sequence>
<evidence type="ECO:0000256" key="6">
    <source>
        <dbReference type="ARBA" id="ARBA00023136"/>
    </source>
</evidence>
<feature type="transmembrane region" description="Helical" evidence="7">
    <location>
        <begin position="172"/>
        <end position="189"/>
    </location>
</feature>
<evidence type="ECO:0000256" key="5">
    <source>
        <dbReference type="ARBA" id="ARBA00022989"/>
    </source>
</evidence>
<evidence type="ECO:0000313" key="10">
    <source>
        <dbReference type="Proteomes" id="UP000319818"/>
    </source>
</evidence>
<dbReference type="GO" id="GO:0005886">
    <property type="term" value="C:plasma membrane"/>
    <property type="evidence" value="ECO:0007669"/>
    <property type="project" value="UniProtKB-SubCell"/>
</dbReference>
<dbReference type="InterPro" id="IPR020846">
    <property type="entry name" value="MFS_dom"/>
</dbReference>
<evidence type="ECO:0000256" key="7">
    <source>
        <dbReference type="SAM" id="Phobius"/>
    </source>
</evidence>
<dbReference type="OrthoDB" id="5379144at2"/>
<feature type="transmembrane region" description="Helical" evidence="7">
    <location>
        <begin position="344"/>
        <end position="367"/>
    </location>
</feature>
<evidence type="ECO:0000256" key="4">
    <source>
        <dbReference type="ARBA" id="ARBA00022692"/>
    </source>
</evidence>
<dbReference type="AlphaFoldDB" id="A0A543GEP3"/>
<dbReference type="PROSITE" id="PS50850">
    <property type="entry name" value="MFS"/>
    <property type="match status" value="1"/>
</dbReference>
<feature type="transmembrane region" description="Helical" evidence="7">
    <location>
        <begin position="282"/>
        <end position="304"/>
    </location>
</feature>
<keyword evidence="2" id="KW-0813">Transport</keyword>
<keyword evidence="3" id="KW-1003">Cell membrane</keyword>
<feature type="domain" description="Major facilitator superfamily (MFS) profile" evidence="8">
    <location>
        <begin position="1"/>
        <end position="398"/>
    </location>
</feature>
<dbReference type="InterPro" id="IPR011701">
    <property type="entry name" value="MFS"/>
</dbReference>
<dbReference type="InterPro" id="IPR036259">
    <property type="entry name" value="MFS_trans_sf"/>
</dbReference>
<feature type="transmembrane region" description="Helical" evidence="7">
    <location>
        <begin position="252"/>
        <end position="275"/>
    </location>
</feature>
<dbReference type="Gene3D" id="1.20.1250.20">
    <property type="entry name" value="MFS general substrate transporter like domains"/>
    <property type="match status" value="1"/>
</dbReference>
<evidence type="ECO:0000259" key="8">
    <source>
        <dbReference type="PROSITE" id="PS50850"/>
    </source>
</evidence>
<reference evidence="9 10" key="1">
    <citation type="submission" date="2019-06" db="EMBL/GenBank/DDBJ databases">
        <title>Sequencing the genomes of 1000 actinobacteria strains.</title>
        <authorList>
            <person name="Klenk H.-P."/>
        </authorList>
    </citation>
    <scope>NUCLEOTIDE SEQUENCE [LARGE SCALE GENOMIC DNA]</scope>
    <source>
        <strain evidence="9 10">DSM 45511</strain>
    </source>
</reference>
<dbReference type="InterPro" id="IPR050171">
    <property type="entry name" value="MFS_Transporters"/>
</dbReference>
<gene>
    <name evidence="9" type="ORF">FB388_1903</name>
</gene>
<dbReference type="PANTHER" id="PTHR23517">
    <property type="entry name" value="RESISTANCE PROTEIN MDTM, PUTATIVE-RELATED-RELATED"/>
    <property type="match status" value="1"/>
</dbReference>
<feature type="transmembrane region" description="Helical" evidence="7">
    <location>
        <begin position="373"/>
        <end position="393"/>
    </location>
</feature>
<dbReference type="GO" id="GO:0022857">
    <property type="term" value="F:transmembrane transporter activity"/>
    <property type="evidence" value="ECO:0007669"/>
    <property type="project" value="InterPro"/>
</dbReference>
<dbReference type="RefSeq" id="WP_142099458.1">
    <property type="nucleotide sequence ID" value="NZ_VFPH01000001.1"/>
</dbReference>
<evidence type="ECO:0000256" key="1">
    <source>
        <dbReference type="ARBA" id="ARBA00004651"/>
    </source>
</evidence>
<dbReference type="SUPFAM" id="SSF103473">
    <property type="entry name" value="MFS general substrate transporter"/>
    <property type="match status" value="1"/>
</dbReference>
<organism evidence="9 10">
    <name type="scientific">Pseudonocardia cypriaca</name>
    <dbReference type="NCBI Taxonomy" id="882449"/>
    <lineage>
        <taxon>Bacteria</taxon>
        <taxon>Bacillati</taxon>
        <taxon>Actinomycetota</taxon>
        <taxon>Actinomycetes</taxon>
        <taxon>Pseudonocardiales</taxon>
        <taxon>Pseudonocardiaceae</taxon>
        <taxon>Pseudonocardia</taxon>
    </lineage>
</organism>
<feature type="transmembrane region" description="Helical" evidence="7">
    <location>
        <begin position="84"/>
        <end position="100"/>
    </location>
</feature>
<evidence type="ECO:0000256" key="2">
    <source>
        <dbReference type="ARBA" id="ARBA00022448"/>
    </source>
</evidence>
<comment type="subcellular location">
    <subcellularLocation>
        <location evidence="1">Cell membrane</location>
        <topology evidence="1">Multi-pass membrane protein</topology>
    </subcellularLocation>
</comment>
<dbReference type="InterPro" id="IPR005829">
    <property type="entry name" value="Sugar_transporter_CS"/>
</dbReference>
<accession>A0A543GEP3</accession>
<dbReference type="EMBL" id="VFPH01000001">
    <property type="protein sequence ID" value="TQM44533.1"/>
    <property type="molecule type" value="Genomic_DNA"/>
</dbReference>
<name>A0A543GEP3_9PSEU</name>
<keyword evidence="5 7" id="KW-1133">Transmembrane helix</keyword>
<feature type="transmembrane region" description="Helical" evidence="7">
    <location>
        <begin position="310"/>
        <end position="332"/>
    </location>
</feature>
<keyword evidence="6 7" id="KW-0472">Membrane</keyword>
<keyword evidence="10" id="KW-1185">Reference proteome</keyword>
<comment type="caution">
    <text evidence="9">The sequence shown here is derived from an EMBL/GenBank/DDBJ whole genome shotgun (WGS) entry which is preliminary data.</text>
</comment>
<feature type="transmembrane region" description="Helical" evidence="7">
    <location>
        <begin position="210"/>
        <end position="232"/>
    </location>
</feature>
<protein>
    <submittedName>
        <fullName evidence="9">Putative MFS family arabinose efflux permease</fullName>
    </submittedName>
</protein>
<dbReference type="PROSITE" id="PS00216">
    <property type="entry name" value="SUGAR_TRANSPORT_1"/>
    <property type="match status" value="1"/>
</dbReference>
<dbReference type="Proteomes" id="UP000319818">
    <property type="component" value="Unassembled WGS sequence"/>
</dbReference>
<proteinExistence type="predicted"/>
<evidence type="ECO:0000313" key="9">
    <source>
        <dbReference type="EMBL" id="TQM44533.1"/>
    </source>
</evidence>
<keyword evidence="4 7" id="KW-0812">Transmembrane</keyword>
<dbReference type="PANTHER" id="PTHR23517:SF2">
    <property type="entry name" value="MULTIDRUG RESISTANCE PROTEIN MDTH"/>
    <property type="match status" value="1"/>
</dbReference>